<gene>
    <name evidence="1" type="ORF">SAMN02745157_1518</name>
</gene>
<evidence type="ECO:0000313" key="1">
    <source>
        <dbReference type="EMBL" id="SHF04996.1"/>
    </source>
</evidence>
<dbReference type="NCBIfam" id="TIGR01537">
    <property type="entry name" value="portal_HK97"/>
    <property type="match status" value="1"/>
</dbReference>
<accession>A0A1M4YHS5</accession>
<protein>
    <submittedName>
        <fullName evidence="1">Phage portal protein, HK97 family</fullName>
    </submittedName>
</protein>
<name>A0A1M4YHS5_9HYPH</name>
<dbReference type="AlphaFoldDB" id="A0A1M4YHS5"/>
<proteinExistence type="predicted"/>
<dbReference type="InterPro" id="IPR006944">
    <property type="entry name" value="Phage/GTA_portal"/>
</dbReference>
<sequence>MSRRRNRQKFAHAPANMTEQQIVAKDRRLMLQDGQAWASFAGFDNHAGKTVTLNSALQLSTVWACIRLTAQAVSCLPAGVYDKAEHDSREKVDDDLSDLLCESPNEDQTPLEFWETQVAWLLADGNAYAEKNSIGKRLVALQPMASSQCSPYRKADGTLVYRFVDRGKMEELPREKVFHLRGMSFGGDRGLSPIRFGAQSFGSAMAMSETTGKMYGCGLQSTGFLKMPPGVKLDKEQRDQLQDIMSKFAGSSNAGKLMVLEGGMDFTPLALAPVDAQMLESLRFSVEELCRWFGMPPIIIGHAAQGQTMWGTGVEAILTAWSTLGIDPVCDRIEARVKKDLIRPTGNRRRYFEFNREALLQMDSDAKAKFLSAMTQNGLMTRNEGRGKLNLPWKEGGDALTAQTNLAPLDQLGGAGSEGAQARAAIRSWLGIKEQDLSHEQA</sequence>
<dbReference type="InterPro" id="IPR006427">
    <property type="entry name" value="Portal_HK97"/>
</dbReference>
<dbReference type="EMBL" id="FQUP01000001">
    <property type="protein sequence ID" value="SHF04996.1"/>
    <property type="molecule type" value="Genomic_DNA"/>
</dbReference>
<evidence type="ECO:0000313" key="2">
    <source>
        <dbReference type="Proteomes" id="UP000184485"/>
    </source>
</evidence>
<keyword evidence="2" id="KW-1185">Reference proteome</keyword>
<dbReference type="STRING" id="1122133.SAMN02745157_1518"/>
<dbReference type="Proteomes" id="UP000184485">
    <property type="component" value="Unassembled WGS sequence"/>
</dbReference>
<reference evidence="1 2" key="1">
    <citation type="submission" date="2016-11" db="EMBL/GenBank/DDBJ databases">
        <authorList>
            <person name="Jaros S."/>
            <person name="Januszkiewicz K."/>
            <person name="Wedrychowicz H."/>
        </authorList>
    </citation>
    <scope>NUCLEOTIDE SEQUENCE [LARGE SCALE GENOMIC DNA]</scope>
    <source>
        <strain evidence="1 2">DSM 19436</strain>
    </source>
</reference>
<dbReference type="Pfam" id="PF04860">
    <property type="entry name" value="Phage_portal"/>
    <property type="match status" value="1"/>
</dbReference>
<organism evidence="1 2">
    <name type="scientific">Kaistia soli DSM 19436</name>
    <dbReference type="NCBI Taxonomy" id="1122133"/>
    <lineage>
        <taxon>Bacteria</taxon>
        <taxon>Pseudomonadati</taxon>
        <taxon>Pseudomonadota</taxon>
        <taxon>Alphaproteobacteria</taxon>
        <taxon>Hyphomicrobiales</taxon>
        <taxon>Kaistiaceae</taxon>
        <taxon>Kaistia</taxon>
    </lineage>
</organism>